<keyword evidence="2" id="KW-1185">Reference proteome</keyword>
<dbReference type="OrthoDB" id="3771551at2759"/>
<feature type="non-terminal residue" evidence="1">
    <location>
        <position position="1"/>
    </location>
</feature>
<sequence length="162" mass="18402">EEKTTYHITAQMHSKFEVFPAQLRARVEFGYKKTIQSQMASLLSGTFPKLDHTYTVKTESSIRNSNPASVPNIAFVNDNIPSVSLTNTALLEEFLTTKTAALKKPSFVFLPQVKDLANPNFMRLHSVRHNEIGWGLDTNDCLSLHLVSIEDGRLHEYYIYVQ</sequence>
<reference evidence="1" key="1">
    <citation type="journal article" date="2020" name="Stud. Mycol.">
        <title>101 Dothideomycetes genomes: a test case for predicting lifestyles and emergence of pathogens.</title>
        <authorList>
            <person name="Haridas S."/>
            <person name="Albert R."/>
            <person name="Binder M."/>
            <person name="Bloem J."/>
            <person name="Labutti K."/>
            <person name="Salamov A."/>
            <person name="Andreopoulos B."/>
            <person name="Baker S."/>
            <person name="Barry K."/>
            <person name="Bills G."/>
            <person name="Bluhm B."/>
            <person name="Cannon C."/>
            <person name="Castanera R."/>
            <person name="Culley D."/>
            <person name="Daum C."/>
            <person name="Ezra D."/>
            <person name="Gonzalez J."/>
            <person name="Henrissat B."/>
            <person name="Kuo A."/>
            <person name="Liang C."/>
            <person name="Lipzen A."/>
            <person name="Lutzoni F."/>
            <person name="Magnuson J."/>
            <person name="Mondo S."/>
            <person name="Nolan M."/>
            <person name="Ohm R."/>
            <person name="Pangilinan J."/>
            <person name="Park H.-J."/>
            <person name="Ramirez L."/>
            <person name="Alfaro M."/>
            <person name="Sun H."/>
            <person name="Tritt A."/>
            <person name="Yoshinaga Y."/>
            <person name="Zwiers L.-H."/>
            <person name="Turgeon B."/>
            <person name="Goodwin S."/>
            <person name="Spatafora J."/>
            <person name="Crous P."/>
            <person name="Grigoriev I."/>
        </authorList>
    </citation>
    <scope>NUCLEOTIDE SEQUENCE</scope>
    <source>
        <strain evidence="1">CBS 110217</strain>
    </source>
</reference>
<dbReference type="Proteomes" id="UP000799777">
    <property type="component" value="Unassembled WGS sequence"/>
</dbReference>
<organism evidence="1 2">
    <name type="scientific">Setomelanomma holmii</name>
    <dbReference type="NCBI Taxonomy" id="210430"/>
    <lineage>
        <taxon>Eukaryota</taxon>
        <taxon>Fungi</taxon>
        <taxon>Dikarya</taxon>
        <taxon>Ascomycota</taxon>
        <taxon>Pezizomycotina</taxon>
        <taxon>Dothideomycetes</taxon>
        <taxon>Pleosporomycetidae</taxon>
        <taxon>Pleosporales</taxon>
        <taxon>Pleosporineae</taxon>
        <taxon>Phaeosphaeriaceae</taxon>
        <taxon>Setomelanomma</taxon>
    </lineage>
</organism>
<proteinExistence type="predicted"/>
<evidence type="ECO:0000313" key="2">
    <source>
        <dbReference type="Proteomes" id="UP000799777"/>
    </source>
</evidence>
<feature type="non-terminal residue" evidence="1">
    <location>
        <position position="162"/>
    </location>
</feature>
<dbReference type="AlphaFoldDB" id="A0A9P4HI50"/>
<name>A0A9P4HI50_9PLEO</name>
<protein>
    <submittedName>
        <fullName evidence="1">Uncharacterized protein</fullName>
    </submittedName>
</protein>
<dbReference type="EMBL" id="ML978160">
    <property type="protein sequence ID" value="KAF2034699.1"/>
    <property type="molecule type" value="Genomic_DNA"/>
</dbReference>
<evidence type="ECO:0000313" key="1">
    <source>
        <dbReference type="EMBL" id="KAF2034699.1"/>
    </source>
</evidence>
<comment type="caution">
    <text evidence="1">The sequence shown here is derived from an EMBL/GenBank/DDBJ whole genome shotgun (WGS) entry which is preliminary data.</text>
</comment>
<gene>
    <name evidence="1" type="ORF">EK21DRAFT_46556</name>
</gene>
<accession>A0A9P4HI50</accession>